<evidence type="ECO:0000256" key="8">
    <source>
        <dbReference type="ARBA" id="ARBA00022918"/>
    </source>
</evidence>
<dbReference type="Pfam" id="PF00078">
    <property type="entry name" value="RVT_1"/>
    <property type="match status" value="1"/>
</dbReference>
<keyword evidence="1" id="KW-0645">Protease</keyword>
<keyword evidence="6" id="KW-0255">Endonuclease</keyword>
<proteinExistence type="predicted"/>
<keyword evidence="13" id="KW-1185">Reference proteome</keyword>
<evidence type="ECO:0008006" key="14">
    <source>
        <dbReference type="Google" id="ProtNLM"/>
    </source>
</evidence>
<evidence type="ECO:0000256" key="5">
    <source>
        <dbReference type="ARBA" id="ARBA00022750"/>
    </source>
</evidence>
<dbReference type="Gene3D" id="3.30.70.270">
    <property type="match status" value="2"/>
</dbReference>
<keyword evidence="2" id="KW-0808">Transferase</keyword>
<feature type="domain" description="Reverse transcriptase" evidence="10">
    <location>
        <begin position="3"/>
        <end position="151"/>
    </location>
</feature>
<feature type="domain" description="Reverse transcriptase RNase H-like" evidence="11">
    <location>
        <begin position="260"/>
        <end position="336"/>
    </location>
</feature>
<sequence>MVFNYKRLNDNTHKDQYSLPGINTIINKIGNCSVYSKFDPKSGFHQVAMHPDSIPWTAFLVPNGLCEWLVMPFGLKNVPAVFQRKMDYCFKGTENFIAVYIDDILVFSKNNQEHAEHLKIMLKICKDNELVLSPTKMKIGVSTIDFLGATIGNNKIQLQEHIIKKISEFQEDSLSETKNLRSWLGLLNYARNYIPNMGKILGPLYAKVSPTGERRMNAQDWKIVAEVKKIIHNLPKLSIPPLNCFIIIETDGVCKWKPQQFDNKSHEQICAYARGKFNPPKSTIDAEIHAVMNSLDKFKIYYLDKNQLLIRSDCQAIISFYNKAAQNKPSRVRWISFTDFITGLGIPVTFEHINGKDNSLADALSRLVCSLFAGWQPPTTNWLEQVEKALMECITHSNQATYQLVTLIISTLSTSKSWTSSSQKWSKEESECLKQQSMNKGCTNFINGLTSKPSKDSSNSTWSIPSKLKHSEKRTTRDNYWGDWLSKVK</sequence>
<dbReference type="GO" id="GO:0004190">
    <property type="term" value="F:aspartic-type endopeptidase activity"/>
    <property type="evidence" value="ECO:0007669"/>
    <property type="project" value="UniProtKB-KW"/>
</dbReference>
<dbReference type="InterPro" id="IPR036397">
    <property type="entry name" value="RNaseH_sf"/>
</dbReference>
<evidence type="ECO:0000313" key="13">
    <source>
        <dbReference type="Proteomes" id="UP000829196"/>
    </source>
</evidence>
<keyword evidence="5" id="KW-0064">Aspartyl protease</keyword>
<evidence type="ECO:0000259" key="11">
    <source>
        <dbReference type="Pfam" id="PF17917"/>
    </source>
</evidence>
<accession>A0A8T3BR40</accession>
<dbReference type="SUPFAM" id="SSF56672">
    <property type="entry name" value="DNA/RNA polymerases"/>
    <property type="match status" value="1"/>
</dbReference>
<keyword evidence="8" id="KW-0695">RNA-directed DNA polymerase</keyword>
<evidence type="ECO:0000256" key="9">
    <source>
        <dbReference type="SAM" id="MobiDB-lite"/>
    </source>
</evidence>
<dbReference type="GO" id="GO:0003676">
    <property type="term" value="F:nucleic acid binding"/>
    <property type="evidence" value="ECO:0007669"/>
    <property type="project" value="InterPro"/>
</dbReference>
<name>A0A8T3BR40_DENNO</name>
<feature type="region of interest" description="Disordered" evidence="9">
    <location>
        <begin position="448"/>
        <end position="475"/>
    </location>
</feature>
<keyword evidence="3" id="KW-0548">Nucleotidyltransferase</keyword>
<dbReference type="PANTHER" id="PTHR33064">
    <property type="entry name" value="POL PROTEIN"/>
    <property type="match status" value="1"/>
</dbReference>
<gene>
    <name evidence="12" type="ORF">KFK09_006357</name>
</gene>
<evidence type="ECO:0000256" key="3">
    <source>
        <dbReference type="ARBA" id="ARBA00022695"/>
    </source>
</evidence>
<dbReference type="GO" id="GO:0004519">
    <property type="term" value="F:endonuclease activity"/>
    <property type="evidence" value="ECO:0007669"/>
    <property type="project" value="UniProtKB-KW"/>
</dbReference>
<dbReference type="Pfam" id="PF17917">
    <property type="entry name" value="RT_RNaseH"/>
    <property type="match status" value="1"/>
</dbReference>
<dbReference type="SMR" id="A0A8T3BR40"/>
<dbReference type="Gene3D" id="3.30.420.10">
    <property type="entry name" value="Ribonuclease H-like superfamily/Ribonuclease H"/>
    <property type="match status" value="1"/>
</dbReference>
<keyword evidence="7" id="KW-0378">Hydrolase</keyword>
<dbReference type="OrthoDB" id="652281at2759"/>
<evidence type="ECO:0000256" key="2">
    <source>
        <dbReference type="ARBA" id="ARBA00022679"/>
    </source>
</evidence>
<feature type="compositionally biased region" description="Polar residues" evidence="9">
    <location>
        <begin position="448"/>
        <end position="464"/>
    </location>
</feature>
<dbReference type="GO" id="GO:0006508">
    <property type="term" value="P:proteolysis"/>
    <property type="evidence" value="ECO:0007669"/>
    <property type="project" value="UniProtKB-KW"/>
</dbReference>
<evidence type="ECO:0000256" key="7">
    <source>
        <dbReference type="ARBA" id="ARBA00022801"/>
    </source>
</evidence>
<dbReference type="InterPro" id="IPR051320">
    <property type="entry name" value="Viral_Replic_Matur_Polypro"/>
</dbReference>
<dbReference type="PANTHER" id="PTHR33064:SF37">
    <property type="entry name" value="RIBONUCLEASE H"/>
    <property type="match status" value="1"/>
</dbReference>
<dbReference type="InterPro" id="IPR043128">
    <property type="entry name" value="Rev_trsase/Diguanyl_cyclase"/>
</dbReference>
<evidence type="ECO:0000256" key="1">
    <source>
        <dbReference type="ARBA" id="ARBA00022670"/>
    </source>
</evidence>
<dbReference type="InterPro" id="IPR000477">
    <property type="entry name" value="RT_dom"/>
</dbReference>
<evidence type="ECO:0000256" key="4">
    <source>
        <dbReference type="ARBA" id="ARBA00022722"/>
    </source>
</evidence>
<dbReference type="InterPro" id="IPR041373">
    <property type="entry name" value="RT_RNaseH"/>
</dbReference>
<dbReference type="InterPro" id="IPR043502">
    <property type="entry name" value="DNA/RNA_pol_sf"/>
</dbReference>
<dbReference type="GO" id="GO:0003964">
    <property type="term" value="F:RNA-directed DNA polymerase activity"/>
    <property type="evidence" value="ECO:0007669"/>
    <property type="project" value="UniProtKB-KW"/>
</dbReference>
<comment type="caution">
    <text evidence="12">The sequence shown here is derived from an EMBL/GenBank/DDBJ whole genome shotgun (WGS) entry which is preliminary data.</text>
</comment>
<organism evidence="12 13">
    <name type="scientific">Dendrobium nobile</name>
    <name type="common">Orchid</name>
    <dbReference type="NCBI Taxonomy" id="94219"/>
    <lineage>
        <taxon>Eukaryota</taxon>
        <taxon>Viridiplantae</taxon>
        <taxon>Streptophyta</taxon>
        <taxon>Embryophyta</taxon>
        <taxon>Tracheophyta</taxon>
        <taxon>Spermatophyta</taxon>
        <taxon>Magnoliopsida</taxon>
        <taxon>Liliopsida</taxon>
        <taxon>Asparagales</taxon>
        <taxon>Orchidaceae</taxon>
        <taxon>Epidendroideae</taxon>
        <taxon>Malaxideae</taxon>
        <taxon>Dendrobiinae</taxon>
        <taxon>Dendrobium</taxon>
    </lineage>
</organism>
<dbReference type="CDD" id="cd01647">
    <property type="entry name" value="RT_LTR"/>
    <property type="match status" value="1"/>
</dbReference>
<protein>
    <recommendedName>
        <fullName evidence="14">Polyprotein</fullName>
    </recommendedName>
</protein>
<dbReference type="AlphaFoldDB" id="A0A8T3BR40"/>
<dbReference type="Proteomes" id="UP000829196">
    <property type="component" value="Unassembled WGS sequence"/>
</dbReference>
<reference evidence="12" key="1">
    <citation type="journal article" date="2022" name="Front. Genet.">
        <title>Chromosome-Scale Assembly of the Dendrobium nobile Genome Provides Insights Into the Molecular Mechanism of the Biosynthesis of the Medicinal Active Ingredient of Dendrobium.</title>
        <authorList>
            <person name="Xu Q."/>
            <person name="Niu S.-C."/>
            <person name="Li K.-L."/>
            <person name="Zheng P.-J."/>
            <person name="Zhang X.-J."/>
            <person name="Jia Y."/>
            <person name="Liu Y."/>
            <person name="Niu Y.-X."/>
            <person name="Yu L.-H."/>
            <person name="Chen D.-F."/>
            <person name="Zhang G.-Q."/>
        </authorList>
    </citation>
    <scope>NUCLEOTIDE SEQUENCE</scope>
    <source>
        <tissue evidence="12">Leaf</tissue>
    </source>
</reference>
<evidence type="ECO:0000313" key="12">
    <source>
        <dbReference type="EMBL" id="KAI0518920.1"/>
    </source>
</evidence>
<evidence type="ECO:0000259" key="10">
    <source>
        <dbReference type="Pfam" id="PF00078"/>
    </source>
</evidence>
<evidence type="ECO:0000256" key="6">
    <source>
        <dbReference type="ARBA" id="ARBA00022759"/>
    </source>
</evidence>
<keyword evidence="4" id="KW-0540">Nuclease</keyword>
<dbReference type="EMBL" id="JAGYWB010000006">
    <property type="protein sequence ID" value="KAI0518920.1"/>
    <property type="molecule type" value="Genomic_DNA"/>
</dbReference>